<feature type="region of interest" description="Disordered" evidence="1">
    <location>
        <begin position="309"/>
        <end position="351"/>
    </location>
</feature>
<proteinExistence type="predicted"/>
<gene>
    <name evidence="2" type="ORF">BN946_scf184828.g2</name>
</gene>
<feature type="region of interest" description="Disordered" evidence="1">
    <location>
        <begin position="800"/>
        <end position="832"/>
    </location>
</feature>
<evidence type="ECO:0000256" key="1">
    <source>
        <dbReference type="SAM" id="MobiDB-lite"/>
    </source>
</evidence>
<evidence type="ECO:0000313" key="3">
    <source>
        <dbReference type="Proteomes" id="UP000029665"/>
    </source>
</evidence>
<organism evidence="2 3">
    <name type="scientific">Pycnoporus cinnabarinus</name>
    <name type="common">Cinnabar-red polypore</name>
    <name type="synonym">Trametes cinnabarina</name>
    <dbReference type="NCBI Taxonomy" id="5643"/>
    <lineage>
        <taxon>Eukaryota</taxon>
        <taxon>Fungi</taxon>
        <taxon>Dikarya</taxon>
        <taxon>Basidiomycota</taxon>
        <taxon>Agaricomycotina</taxon>
        <taxon>Agaricomycetes</taxon>
        <taxon>Polyporales</taxon>
        <taxon>Polyporaceae</taxon>
        <taxon>Trametes</taxon>
    </lineage>
</organism>
<dbReference type="EMBL" id="CCBP010000200">
    <property type="protein sequence ID" value="CDO74662.1"/>
    <property type="molecule type" value="Genomic_DNA"/>
</dbReference>
<dbReference type="STRING" id="5643.A0A060SJH3"/>
<name>A0A060SJH3_PYCCI</name>
<dbReference type="OMA" id="HILAFRE"/>
<accession>A0A060SJH3</accession>
<reference evidence="2" key="1">
    <citation type="submission" date="2014-01" db="EMBL/GenBank/DDBJ databases">
        <title>The genome of the white-rot fungus Pycnoporus cinnabarinus: a basidiomycete model with a versatile arsenal for lignocellulosic biomass breakdown.</title>
        <authorList>
            <person name="Levasseur A."/>
            <person name="Lomascolo A."/>
            <person name="Ruiz-Duenas F.J."/>
            <person name="Uzan E."/>
            <person name="Piumi F."/>
            <person name="Kues U."/>
            <person name="Ram A.F.J."/>
            <person name="Murat C."/>
            <person name="Haon M."/>
            <person name="Benoit I."/>
            <person name="Arfi Y."/>
            <person name="Chevret D."/>
            <person name="Drula E."/>
            <person name="Kwon M.J."/>
            <person name="Gouret P."/>
            <person name="Lesage-Meessen L."/>
            <person name="Lombard V."/>
            <person name="Mariette J."/>
            <person name="Noirot C."/>
            <person name="Park J."/>
            <person name="Patyshakuliyeva A."/>
            <person name="Wieneger R.A.B."/>
            <person name="Wosten H.A.B."/>
            <person name="Martin F."/>
            <person name="Coutinho P.M."/>
            <person name="de Vries R."/>
            <person name="Martinez A.T."/>
            <person name="Klopp C."/>
            <person name="Pontarotti P."/>
            <person name="Henrissat B."/>
            <person name="Record E."/>
        </authorList>
    </citation>
    <scope>NUCLEOTIDE SEQUENCE [LARGE SCALE GENOMIC DNA]</scope>
    <source>
        <strain evidence="2">BRFM137</strain>
    </source>
</reference>
<dbReference type="AlphaFoldDB" id="A0A060SJH3"/>
<protein>
    <submittedName>
        <fullName evidence="2">Uncharacterized protein</fullName>
    </submittedName>
</protein>
<dbReference type="HOGENOM" id="CLU_306113_0_0_1"/>
<dbReference type="Proteomes" id="UP000029665">
    <property type="component" value="Unassembled WGS sequence"/>
</dbReference>
<sequence length="968" mass="106143">MSSHSRYTPGRAPYGPPALRIFTQTSPEREPTNAEIATKRFTERLNVRCDQNEQLDLPFKLHEHFCVSSEDRKFAHHEAMADAEDAIIGAGRLADTLFIGFGVRPEWNPRVPLDPANINVQLLTTRQFRQVPGFQAVVAKLEKIVREELVVPHILAFREKLEQIQPGPGYAFDEQSQRIITQPIRLATTPDIGGTSRSWCSPKPAWISKPASPFASVVSPCPHPRARRGPYDTIAQEIIANVAERRRARLQAATRQAPQAVAEYEARIGRELRPTSAGDFGVAAGMDTARPSPPYMRVEQRNSPYLHSVTDNEHAPADDGAWLHTPAGTPPQTPPRASQTDGLLGDSGSGIVQRDVEGSEAANYYTLTSATSFSFSRRVMSFIATRELTVRQCARVALALDYHVEDWVPLFCEAGLDATAAGGLRDIIFEDVPADMRDLMDVVRPLAVADDVDRSLPARAALSMARTRQRPRLTAEQRAIARQRTDLMWKAIQQQREAYNEAITQVAADHSRSEQWVATQLFRGGRDVAQRRKKNLYNAVVHDLAKKHKEAGLPSNGRSTLKDLAREAASMDYENLPEDEKERLLAQLEEDKRDAPVHKVPKKHVGVELDGTLRRVLPEIDGIVQRTGAHYLFMVTRGEVTDNFALRSVSTPKVVEACMQLFKCTPDEMAMKIEAYVTTGLAGVVRAAGTKRHNQLKSEIRNKVYQGLRAILTEKGVPEDEQPSTMKWAHYDELVCRWGVALDGWTEGGNDAVCNPGEFKSISQLERLHAALHGDAPSCYWIVLDEDAWEARKEARRNAVLTGQPKKRGTGNSRRENDVNQPPECSRADKTREWLTTGKAHKRDSNPRPPIGAVVLYTTELLCFVQHDVPLTCAAPAAPTTPAAPATSVALTATAAPITFTAPSIAPVAPVAFGSDATGAGGVGTDGALSGGMGVNGFGGFQGVFGGFGGVASYASFNAGVETFDTMF</sequence>
<evidence type="ECO:0000313" key="2">
    <source>
        <dbReference type="EMBL" id="CDO74662.1"/>
    </source>
</evidence>
<comment type="caution">
    <text evidence="2">The sequence shown here is derived from an EMBL/GenBank/DDBJ whole genome shotgun (WGS) entry which is preliminary data.</text>
</comment>
<keyword evidence="3" id="KW-1185">Reference proteome</keyword>
<dbReference type="OrthoDB" id="3253416at2759"/>